<keyword evidence="6" id="KW-0496">Mitochondrion</keyword>
<keyword evidence="7 10" id="KW-0472">Membrane</keyword>
<keyword evidence="12" id="KW-1185">Reference proteome</keyword>
<protein>
    <submittedName>
        <fullName evidence="11">Uncharacterized protein</fullName>
    </submittedName>
</protein>
<accession>A0A137PI84</accession>
<keyword evidence="5 10" id="KW-1133">Transmembrane helix</keyword>
<dbReference type="EMBL" id="KQ964421">
    <property type="protein sequence ID" value="KXN74680.1"/>
    <property type="molecule type" value="Genomic_DNA"/>
</dbReference>
<proteinExistence type="inferred from homology"/>
<keyword evidence="3 10" id="KW-0812">Transmembrane</keyword>
<feature type="transmembrane region" description="Helical" evidence="10">
    <location>
        <begin position="12"/>
        <end position="31"/>
    </location>
</feature>
<comment type="subcellular location">
    <subcellularLocation>
        <location evidence="1">Membrane</location>
        <topology evidence="1">Single-pass membrane protein</topology>
    </subcellularLocation>
    <subcellularLocation>
        <location evidence="2">Mitochondrion membrane</location>
    </subcellularLocation>
</comment>
<evidence type="ECO:0000313" key="12">
    <source>
        <dbReference type="Proteomes" id="UP000070444"/>
    </source>
</evidence>
<evidence type="ECO:0000256" key="6">
    <source>
        <dbReference type="ARBA" id="ARBA00023128"/>
    </source>
</evidence>
<dbReference type="PANTHER" id="PTHR33968">
    <property type="entry name" value="PROTEIN PET100 HOMOLOG, MITOCHONDRIAL"/>
    <property type="match status" value="1"/>
</dbReference>
<dbReference type="GO" id="GO:0033617">
    <property type="term" value="P:mitochondrial respiratory chain complex IV assembly"/>
    <property type="evidence" value="ECO:0007669"/>
    <property type="project" value="InterPro"/>
</dbReference>
<dbReference type="Proteomes" id="UP000070444">
    <property type="component" value="Unassembled WGS sequence"/>
</dbReference>
<keyword evidence="9" id="KW-0175">Coiled coil</keyword>
<dbReference type="OrthoDB" id="18175at2759"/>
<evidence type="ECO:0000256" key="10">
    <source>
        <dbReference type="SAM" id="Phobius"/>
    </source>
</evidence>
<evidence type="ECO:0000256" key="2">
    <source>
        <dbReference type="ARBA" id="ARBA00004325"/>
    </source>
</evidence>
<dbReference type="GO" id="GO:0051082">
    <property type="term" value="F:unfolded protein binding"/>
    <property type="evidence" value="ECO:0007669"/>
    <property type="project" value="TreeGrafter"/>
</dbReference>
<evidence type="ECO:0000256" key="8">
    <source>
        <dbReference type="ARBA" id="ARBA00038077"/>
    </source>
</evidence>
<dbReference type="Pfam" id="PF09803">
    <property type="entry name" value="Pet100"/>
    <property type="match status" value="1"/>
</dbReference>
<evidence type="ECO:0000256" key="9">
    <source>
        <dbReference type="SAM" id="Coils"/>
    </source>
</evidence>
<comment type="similarity">
    <text evidence="8">Belongs to the PET100 family.</text>
</comment>
<feature type="coiled-coil region" evidence="9">
    <location>
        <begin position="54"/>
        <end position="88"/>
    </location>
</feature>
<evidence type="ECO:0000256" key="5">
    <source>
        <dbReference type="ARBA" id="ARBA00022989"/>
    </source>
</evidence>
<reference evidence="11 12" key="1">
    <citation type="journal article" date="2015" name="Genome Biol. Evol.">
        <title>Phylogenomic analyses indicate that early fungi evolved digesting cell walls of algal ancestors of land plants.</title>
        <authorList>
            <person name="Chang Y."/>
            <person name="Wang S."/>
            <person name="Sekimoto S."/>
            <person name="Aerts A.L."/>
            <person name="Choi C."/>
            <person name="Clum A."/>
            <person name="LaButti K.M."/>
            <person name="Lindquist E.A."/>
            <person name="Yee Ngan C."/>
            <person name="Ohm R.A."/>
            <person name="Salamov A.A."/>
            <person name="Grigoriev I.V."/>
            <person name="Spatafora J.W."/>
            <person name="Berbee M.L."/>
        </authorList>
    </citation>
    <scope>NUCLEOTIDE SEQUENCE [LARGE SCALE GENOMIC DNA]</scope>
    <source>
        <strain evidence="11 12">NRRL 28638</strain>
    </source>
</reference>
<dbReference type="GO" id="GO:0005743">
    <property type="term" value="C:mitochondrial inner membrane"/>
    <property type="evidence" value="ECO:0007669"/>
    <property type="project" value="TreeGrafter"/>
</dbReference>
<name>A0A137PI84_CONC2</name>
<dbReference type="OMA" id="KGIKFWP"/>
<dbReference type="STRING" id="796925.A0A137PI84"/>
<keyword evidence="4" id="KW-0809">Transit peptide</keyword>
<sequence>MAGPRLEILNYGFYVFFPIGMMIWVGDYTFYEKYVRGVPFYPDLRNAQKPGLTKDEILKQLDEFKEKRRVMKEEIAKLKEQEFKLNDRED</sequence>
<evidence type="ECO:0000256" key="1">
    <source>
        <dbReference type="ARBA" id="ARBA00004167"/>
    </source>
</evidence>
<organism evidence="11 12">
    <name type="scientific">Conidiobolus coronatus (strain ATCC 28846 / CBS 209.66 / NRRL 28638)</name>
    <name type="common">Delacroixia coronata</name>
    <dbReference type="NCBI Taxonomy" id="796925"/>
    <lineage>
        <taxon>Eukaryota</taxon>
        <taxon>Fungi</taxon>
        <taxon>Fungi incertae sedis</taxon>
        <taxon>Zoopagomycota</taxon>
        <taxon>Entomophthoromycotina</taxon>
        <taxon>Entomophthoromycetes</taxon>
        <taxon>Entomophthorales</taxon>
        <taxon>Ancylistaceae</taxon>
        <taxon>Conidiobolus</taxon>
    </lineage>
</organism>
<evidence type="ECO:0000256" key="4">
    <source>
        <dbReference type="ARBA" id="ARBA00022946"/>
    </source>
</evidence>
<gene>
    <name evidence="11" type="ORF">CONCODRAFT_2236</name>
</gene>
<dbReference type="InterPro" id="IPR018625">
    <property type="entry name" value="Pet100"/>
</dbReference>
<evidence type="ECO:0000256" key="7">
    <source>
        <dbReference type="ARBA" id="ARBA00023136"/>
    </source>
</evidence>
<evidence type="ECO:0000256" key="3">
    <source>
        <dbReference type="ARBA" id="ARBA00022692"/>
    </source>
</evidence>
<evidence type="ECO:0000313" key="11">
    <source>
        <dbReference type="EMBL" id="KXN74680.1"/>
    </source>
</evidence>
<dbReference type="PANTHER" id="PTHR33968:SF1">
    <property type="entry name" value="PROTEIN PET100 HOMOLOG, MITOCHONDRIAL"/>
    <property type="match status" value="1"/>
</dbReference>
<dbReference type="AlphaFoldDB" id="A0A137PI84"/>